<gene>
    <name evidence="1" type="ORF">KPL71_014021</name>
</gene>
<name>A0ACB8K8T1_CITSI</name>
<protein>
    <submittedName>
        <fullName evidence="1">Integrase catalytic domain-containing protein</fullName>
    </submittedName>
</protein>
<reference evidence="2" key="1">
    <citation type="journal article" date="2023" name="Hortic. Res.">
        <title>A chromosome-level phased genome enabling allele-level studies in sweet orange: a case study on citrus Huanglongbing tolerance.</title>
        <authorList>
            <person name="Wu B."/>
            <person name="Yu Q."/>
            <person name="Deng Z."/>
            <person name="Duan Y."/>
            <person name="Luo F."/>
            <person name="Gmitter F. Jr."/>
        </authorList>
    </citation>
    <scope>NUCLEOTIDE SEQUENCE [LARGE SCALE GENOMIC DNA]</scope>
    <source>
        <strain evidence="2">cv. Valencia</strain>
    </source>
</reference>
<dbReference type="EMBL" id="CM039174">
    <property type="protein sequence ID" value="KAH9750807.1"/>
    <property type="molecule type" value="Genomic_DNA"/>
</dbReference>
<comment type="caution">
    <text evidence="1">The sequence shown here is derived from an EMBL/GenBank/DDBJ whole genome shotgun (WGS) entry which is preliminary data.</text>
</comment>
<evidence type="ECO:0000313" key="2">
    <source>
        <dbReference type="Proteomes" id="UP000829398"/>
    </source>
</evidence>
<organism evidence="1 2">
    <name type="scientific">Citrus sinensis</name>
    <name type="common">Sweet orange</name>
    <name type="synonym">Citrus aurantium var. sinensis</name>
    <dbReference type="NCBI Taxonomy" id="2711"/>
    <lineage>
        <taxon>Eukaryota</taxon>
        <taxon>Viridiplantae</taxon>
        <taxon>Streptophyta</taxon>
        <taxon>Embryophyta</taxon>
        <taxon>Tracheophyta</taxon>
        <taxon>Spermatophyta</taxon>
        <taxon>Magnoliopsida</taxon>
        <taxon>eudicotyledons</taxon>
        <taxon>Gunneridae</taxon>
        <taxon>Pentapetalae</taxon>
        <taxon>rosids</taxon>
        <taxon>malvids</taxon>
        <taxon>Sapindales</taxon>
        <taxon>Rutaceae</taxon>
        <taxon>Aurantioideae</taxon>
        <taxon>Citrus</taxon>
    </lineage>
</organism>
<dbReference type="Proteomes" id="UP000829398">
    <property type="component" value="Chromosome 5"/>
</dbReference>
<evidence type="ECO:0000313" key="1">
    <source>
        <dbReference type="EMBL" id="KAH9750807.1"/>
    </source>
</evidence>
<sequence length="1036" mass="118659">MNNLLARILENYRLTGPNYVDLFRNLRIVLNYERISYVLDTSNLNEIPEGASEADRVTYQKWQDDDLSAKSYILASMSNELQRQHENMPDASSMILHLQELYGEQSRTIRYEISKKLFRMRMTEGSVNDHVLKMIDYIEQLEALNFSMDGELAIDLILQSLPDSFSQFIMNFNMNKMECSLAELLKMLNTAETCIKKPKDVMAIEGPSTKKGKKKKFQPKAKGGIKKGKANKPNDKGKCFHCGKNGHWKRNCKSYLNSLKVKPKENPSEGMLIIETNISIIHSTSWILDSAATAHICMSMQDLKRSRRLKQGEVSLRVGNGAIVAASAIGTFFLKMTSGHVISLNDCLFVPSAVRNIVSISCLCKDNYEFYFRNKICNIYHENKYVAHGTLDNDLYVLNMKENNEHVVNVNTITHKREREEISPKYKWHLRLGHIGEDRVTKLAKDGLIGPFGLEPYPTCESCLQGKMTRAPFVGRSTRATDLLELIHTDVCGPFNEMARGGYYYFITFIDDHSRYSSVYLMKYKSEAFEKFKEYRNEVEKQTGKVIKTLRSDRGGEYLSGEFQSYLKENGIVSQWTPPGTPELNGVSERRNRTLVPSKSVPKIPYEMWYGKQPSLNHLRIWGCPAFIKRLKSEKLEAKADSGRDDPTSYEEAISDIDSKKWLEAMDLEMDSMRTNQVWTLVDPPEGIIPIGCKWIFKRKIGLDGKVETYKARLVAKGYRQIQSIDYEETFSTVAMLKSIRILLAIAAYYDYEIWQMDVKTAFLNGYIEEDIYMIQPCGFESKTNPHKVCKLRKSIYGLKQASRSWNIRFDDAIKSFGFIKNEDEPCVYKRVSGSAISFLVLYVDDILLIGNDIGQMSSVKIWLSQNFSMKDLGDAMYILGIRIYRDRSRKLIGLCQAKYIEKILKKFNMWDSKRGFIPFRHGIHLSKSMSPKTYDEIERMNKIPYASAIGSLMYAMLCTRPDIAQCISWKSSKQTITADSTTEAKYIVASDAAKEAVWTRKFIQQLEVVPTIALSISLYCDNNGAIAQAKEPRSH</sequence>
<accession>A0ACB8K8T1</accession>
<proteinExistence type="predicted"/>
<keyword evidence="2" id="KW-1185">Reference proteome</keyword>